<reference evidence="2" key="1">
    <citation type="submission" date="2013-08" db="EMBL/GenBank/DDBJ databases">
        <authorList>
            <person name="Mendez C."/>
            <person name="Richter M."/>
            <person name="Ferrer M."/>
            <person name="Sanchez J."/>
        </authorList>
    </citation>
    <scope>NUCLEOTIDE SEQUENCE</scope>
</reference>
<feature type="non-terminal residue" evidence="2">
    <location>
        <position position="1"/>
    </location>
</feature>
<keyword evidence="2" id="KW-0131">Cell cycle</keyword>
<dbReference type="SUPFAM" id="SSF53137">
    <property type="entry name" value="Translational machinery components"/>
    <property type="match status" value="1"/>
</dbReference>
<feature type="domain" description="eRF1" evidence="1">
    <location>
        <begin position="172"/>
        <end position="263"/>
    </location>
</feature>
<evidence type="ECO:0000313" key="2">
    <source>
        <dbReference type="EMBL" id="EQD45840.1"/>
    </source>
</evidence>
<dbReference type="PANTHER" id="PTHR10853:SF0">
    <property type="entry name" value="PROTEIN PELOTA HOMOLOG"/>
    <property type="match status" value="1"/>
</dbReference>
<dbReference type="Gene3D" id="3.30.1330.30">
    <property type="match status" value="1"/>
</dbReference>
<dbReference type="GO" id="GO:0070651">
    <property type="term" value="P:nonfunctional rRNA decay"/>
    <property type="evidence" value="ECO:0007669"/>
    <property type="project" value="TreeGrafter"/>
</dbReference>
<dbReference type="GO" id="GO:0070481">
    <property type="term" value="P:nuclear-transcribed mRNA catabolic process, non-stop decay"/>
    <property type="evidence" value="ECO:0007669"/>
    <property type="project" value="InterPro"/>
</dbReference>
<dbReference type="GO" id="GO:0005737">
    <property type="term" value="C:cytoplasm"/>
    <property type="evidence" value="ECO:0007669"/>
    <property type="project" value="TreeGrafter"/>
</dbReference>
<dbReference type="InterPro" id="IPR004405">
    <property type="entry name" value="TF_pelota"/>
</dbReference>
<dbReference type="GO" id="GO:0051301">
    <property type="term" value="P:cell division"/>
    <property type="evidence" value="ECO:0007669"/>
    <property type="project" value="UniProtKB-KW"/>
</dbReference>
<dbReference type="InterPro" id="IPR042226">
    <property type="entry name" value="eFR1_2_sf"/>
</dbReference>
<reference evidence="2" key="2">
    <citation type="journal article" date="2014" name="ISME J.">
        <title>Microbial stratification in low pH oxic and suboxic macroscopic growths along an acid mine drainage.</title>
        <authorList>
            <person name="Mendez-Garcia C."/>
            <person name="Mesa V."/>
            <person name="Sprenger R.R."/>
            <person name="Richter M."/>
            <person name="Diez M.S."/>
            <person name="Solano J."/>
            <person name="Bargiela R."/>
            <person name="Golyshina O.V."/>
            <person name="Manteca A."/>
            <person name="Ramos J.L."/>
            <person name="Gallego J.R."/>
            <person name="Llorente I."/>
            <person name="Martins Dos Santos V.A."/>
            <person name="Jensen O.N."/>
            <person name="Pelaez A.I."/>
            <person name="Sanchez J."/>
            <person name="Ferrer M."/>
        </authorList>
    </citation>
    <scope>NUCLEOTIDE SEQUENCE</scope>
</reference>
<dbReference type="GO" id="GO:0071025">
    <property type="term" value="P:RNA surveillance"/>
    <property type="evidence" value="ECO:0007669"/>
    <property type="project" value="InterPro"/>
</dbReference>
<dbReference type="EMBL" id="AUZY01008454">
    <property type="protein sequence ID" value="EQD45840.1"/>
    <property type="molecule type" value="Genomic_DNA"/>
</dbReference>
<dbReference type="SUPFAM" id="SSF55315">
    <property type="entry name" value="L30e-like"/>
    <property type="match status" value="1"/>
</dbReference>
<name>T1AUU8_9ZZZZ</name>
<gene>
    <name evidence="2" type="ORF">B1B_12874</name>
</gene>
<evidence type="ECO:0000259" key="1">
    <source>
        <dbReference type="Pfam" id="PF03465"/>
    </source>
</evidence>
<dbReference type="PANTHER" id="PTHR10853">
    <property type="entry name" value="PELOTA"/>
    <property type="match status" value="1"/>
</dbReference>
<dbReference type="GO" id="GO:0032790">
    <property type="term" value="P:ribosome disassembly"/>
    <property type="evidence" value="ECO:0007669"/>
    <property type="project" value="TreeGrafter"/>
</dbReference>
<dbReference type="Gene3D" id="3.30.420.60">
    <property type="entry name" value="eRF1 domain 2"/>
    <property type="match status" value="1"/>
</dbReference>
<dbReference type="InterPro" id="IPR005142">
    <property type="entry name" value="eRF1_3"/>
</dbReference>
<protein>
    <submittedName>
        <fullName evidence="2">Cell division protein pelota related protein</fullName>
    </submittedName>
</protein>
<dbReference type="InterPro" id="IPR029064">
    <property type="entry name" value="Ribosomal_eL30-like_sf"/>
</dbReference>
<organism evidence="2">
    <name type="scientific">mine drainage metagenome</name>
    <dbReference type="NCBI Taxonomy" id="410659"/>
    <lineage>
        <taxon>unclassified sequences</taxon>
        <taxon>metagenomes</taxon>
        <taxon>ecological metagenomes</taxon>
    </lineage>
</organism>
<sequence>TVRAGPEEVIGEHQSAIIKPGDILKVLKQSWIQSERKMVDESAEESSRTGAIFIAVDEDEANIFILRAYGIQGVGHIDSGKSGKYYDSTYSDQSFFREIAGSLKPLFSSGIPITILGPGFTRDNIIAYLKQQPEFSKLQISVHASSRTDEQAIYEYLGTEEARKTMENSRLSREKSSIDSFMNALKSGGLATYGFDEVLTAVESGAVSELLISEEKSREQSFRSLIEMAMKKGSKISILSSHSEPGITLKGFGGVSAILRYAIS</sequence>
<dbReference type="Pfam" id="PF03465">
    <property type="entry name" value="eRF1_3"/>
    <property type="match status" value="1"/>
</dbReference>
<proteinExistence type="predicted"/>
<comment type="caution">
    <text evidence="2">The sequence shown here is derived from an EMBL/GenBank/DDBJ whole genome shotgun (WGS) entry which is preliminary data.</text>
</comment>
<keyword evidence="2" id="KW-0132">Cell division</keyword>
<dbReference type="AlphaFoldDB" id="T1AUU8"/>
<accession>T1AUU8</accession>
<dbReference type="GO" id="GO:0070966">
    <property type="term" value="P:nuclear-transcribed mRNA catabolic process, no-go decay"/>
    <property type="evidence" value="ECO:0007669"/>
    <property type="project" value="InterPro"/>
</dbReference>